<gene>
    <name evidence="12" type="primary">Mff</name>
</gene>
<name>A0A6F9DKW6_9ASCI</name>
<keyword evidence="2 9" id="KW-0812">Transmembrane</keyword>
<feature type="transmembrane region" description="Helical" evidence="9">
    <location>
        <begin position="199"/>
        <end position="217"/>
    </location>
</feature>
<evidence type="ECO:0000256" key="4">
    <source>
        <dbReference type="ARBA" id="ARBA00022989"/>
    </source>
</evidence>
<feature type="compositionally biased region" description="Polar residues" evidence="10">
    <location>
        <begin position="146"/>
        <end position="162"/>
    </location>
</feature>
<dbReference type="InterPro" id="IPR039433">
    <property type="entry name" value="Mff-like_dom"/>
</dbReference>
<reference evidence="12" key="1">
    <citation type="submission" date="2020-04" db="EMBL/GenBank/DDBJ databases">
        <authorList>
            <person name="Neveu A P."/>
        </authorList>
    </citation>
    <scope>NUCLEOTIDE SEQUENCE</scope>
    <source>
        <tissue evidence="12">Whole embryo</tissue>
    </source>
</reference>
<dbReference type="GO" id="GO:0005741">
    <property type="term" value="C:mitochondrial outer membrane"/>
    <property type="evidence" value="ECO:0007669"/>
    <property type="project" value="UniProtKB-SubCell"/>
</dbReference>
<evidence type="ECO:0000256" key="7">
    <source>
        <dbReference type="ARBA" id="ARBA00023136"/>
    </source>
</evidence>
<sequence length="223" mass="25614">MNLSDDPEVDTATLQQMAYNSNFTEDINIRMRVPETITVEDKIDEDQHNRNPPNFFHPSISSKYDAQNSLTALKMEVPDRIVVSVGKDGVQYDQGEMRVPSPEYGAYNPEPHLVSLKTPPRVLTLQDHSFNALDVNSQLPDDENNPEQPSFHGQSGSALTDSSMEDMDEVTLMRKQVYKLHKRLSLLEQEQATRVQRDYIVYGVTAALWLLNGWFLYNHRRLY</sequence>
<evidence type="ECO:0000256" key="1">
    <source>
        <dbReference type="ARBA" id="ARBA00009806"/>
    </source>
</evidence>
<proteinExistence type="evidence at transcript level"/>
<dbReference type="GO" id="GO:0006626">
    <property type="term" value="P:protein targeting to mitochondrion"/>
    <property type="evidence" value="ECO:0007669"/>
    <property type="project" value="TreeGrafter"/>
</dbReference>
<dbReference type="GO" id="GO:0090314">
    <property type="term" value="P:positive regulation of protein targeting to membrane"/>
    <property type="evidence" value="ECO:0007669"/>
    <property type="project" value="UniProtKB-UniRule"/>
</dbReference>
<evidence type="ECO:0000256" key="9">
    <source>
        <dbReference type="RuleBase" id="RU368040"/>
    </source>
</evidence>
<protein>
    <recommendedName>
        <fullName evidence="9">Mitochondrial fission factor</fullName>
    </recommendedName>
</protein>
<evidence type="ECO:0000256" key="3">
    <source>
        <dbReference type="ARBA" id="ARBA00022787"/>
    </source>
</evidence>
<dbReference type="GO" id="GO:0090141">
    <property type="term" value="P:positive regulation of mitochondrial fission"/>
    <property type="evidence" value="ECO:0007669"/>
    <property type="project" value="UniProtKB-UniRule"/>
</dbReference>
<keyword evidence="5" id="KW-0175">Coiled coil</keyword>
<evidence type="ECO:0000256" key="10">
    <source>
        <dbReference type="SAM" id="MobiDB-lite"/>
    </source>
</evidence>
<organism evidence="12">
    <name type="scientific">Phallusia mammillata</name>
    <dbReference type="NCBI Taxonomy" id="59560"/>
    <lineage>
        <taxon>Eukaryota</taxon>
        <taxon>Metazoa</taxon>
        <taxon>Chordata</taxon>
        <taxon>Tunicata</taxon>
        <taxon>Ascidiacea</taxon>
        <taxon>Phlebobranchia</taxon>
        <taxon>Ascidiidae</taxon>
        <taxon>Phallusia</taxon>
    </lineage>
</organism>
<dbReference type="Pfam" id="PF05644">
    <property type="entry name" value="Miff"/>
    <property type="match status" value="2"/>
</dbReference>
<evidence type="ECO:0000256" key="5">
    <source>
        <dbReference type="ARBA" id="ARBA00023054"/>
    </source>
</evidence>
<dbReference type="PANTHER" id="PTHR16501">
    <property type="entry name" value="TRANSPORT AND GOLGI ORGANIZATION PROTEIN 11"/>
    <property type="match status" value="1"/>
</dbReference>
<evidence type="ECO:0000313" key="12">
    <source>
        <dbReference type="EMBL" id="CAB3263779.1"/>
    </source>
</evidence>
<evidence type="ECO:0000256" key="8">
    <source>
        <dbReference type="ARBA" id="ARBA00023140"/>
    </source>
</evidence>
<feature type="domain" description="Mff-like" evidence="11">
    <location>
        <begin position="163"/>
        <end position="215"/>
    </location>
</feature>
<keyword evidence="8 9" id="KW-0576">Peroxisome</keyword>
<dbReference type="GO" id="GO:0005777">
    <property type="term" value="C:peroxisome"/>
    <property type="evidence" value="ECO:0007669"/>
    <property type="project" value="UniProtKB-SubCell"/>
</dbReference>
<dbReference type="AlphaFoldDB" id="A0A6F9DKW6"/>
<comment type="subcellular location">
    <subcellularLocation>
        <location evidence="9">Mitochondrion outer membrane</location>
        <topology evidence="9">Single-pass type IV membrane protein</topology>
    </subcellularLocation>
    <subcellularLocation>
        <location evidence="9">Peroxisome</location>
    </subcellularLocation>
</comment>
<keyword evidence="7 9" id="KW-0472">Membrane</keyword>
<keyword evidence="3 9" id="KW-1000">Mitochondrion outer membrane</keyword>
<feature type="region of interest" description="Disordered" evidence="10">
    <location>
        <begin position="135"/>
        <end position="162"/>
    </location>
</feature>
<comment type="similarity">
    <text evidence="1 9">Belongs to the Tango11 family.</text>
</comment>
<comment type="function">
    <text evidence="9">Plays a role in mitochondrial and peroxisomal fission. Promotes the recruitment and association of the fission mediator dynamin-related protein 1 (DNM1L) to the mitochondrial surface.</text>
</comment>
<keyword evidence="4 9" id="KW-1133">Transmembrane helix</keyword>
<feature type="domain" description="Mff-like" evidence="11">
    <location>
        <begin position="14"/>
        <end position="152"/>
    </location>
</feature>
<dbReference type="GO" id="GO:0000266">
    <property type="term" value="P:mitochondrial fission"/>
    <property type="evidence" value="ECO:0007669"/>
    <property type="project" value="UniProtKB-UniRule"/>
</dbReference>
<dbReference type="PANTHER" id="PTHR16501:SF6">
    <property type="entry name" value="TRANSPORT AND GOLGI ORGANIZATION PROTEIN 11"/>
    <property type="match status" value="1"/>
</dbReference>
<evidence type="ECO:0000256" key="2">
    <source>
        <dbReference type="ARBA" id="ARBA00022692"/>
    </source>
</evidence>
<keyword evidence="6 9" id="KW-0496">Mitochondrion</keyword>
<dbReference type="InterPro" id="IPR008518">
    <property type="entry name" value="Mff/Tango-11"/>
</dbReference>
<dbReference type="EMBL" id="LR787917">
    <property type="protein sequence ID" value="CAB3263779.1"/>
    <property type="molecule type" value="mRNA"/>
</dbReference>
<evidence type="ECO:0000256" key="6">
    <source>
        <dbReference type="ARBA" id="ARBA00023128"/>
    </source>
</evidence>
<evidence type="ECO:0000259" key="11">
    <source>
        <dbReference type="Pfam" id="PF05644"/>
    </source>
</evidence>
<accession>A0A6F9DKW6</accession>